<dbReference type="Proteomes" id="UP000049222">
    <property type="component" value="Unassembled WGS sequence"/>
</dbReference>
<evidence type="ECO:0000256" key="1">
    <source>
        <dbReference type="SAM" id="SignalP"/>
    </source>
</evidence>
<dbReference type="EMBL" id="CXSU01000011">
    <property type="protein sequence ID" value="CTQ48995.1"/>
    <property type="molecule type" value="Genomic_DNA"/>
</dbReference>
<reference evidence="2 3" key="1">
    <citation type="submission" date="2015-07" db="EMBL/GenBank/DDBJ databases">
        <authorList>
            <person name="Noorani M."/>
        </authorList>
    </citation>
    <scope>NUCLEOTIDE SEQUENCE [LARGE SCALE GENOMIC DNA]</scope>
    <source>
        <strain evidence="2 3">CECT 7802</strain>
    </source>
</reference>
<feature type="signal peptide" evidence="1">
    <location>
        <begin position="1"/>
        <end position="18"/>
    </location>
</feature>
<dbReference type="STRING" id="420998.JDO7802_01003"/>
<gene>
    <name evidence="2" type="ORF">JDO7802_01003</name>
</gene>
<evidence type="ECO:0000313" key="3">
    <source>
        <dbReference type="Proteomes" id="UP000049222"/>
    </source>
</evidence>
<evidence type="ECO:0000313" key="2">
    <source>
        <dbReference type="EMBL" id="CTQ48995.1"/>
    </source>
</evidence>
<dbReference type="AlphaFoldDB" id="A0A0M6YH28"/>
<sequence>MIRLAFPLAVLVLAGCNAVGGTGRSVAVADSQVQPGLASCLATIGRADVAVVPDAPMSDAEIEALLSCTADRASR</sequence>
<keyword evidence="1" id="KW-0732">Signal</keyword>
<dbReference type="RefSeq" id="WP_055083262.1">
    <property type="nucleotide sequence ID" value="NZ_CXSU01000011.1"/>
</dbReference>
<name>A0A0M6YH28_9RHOB</name>
<dbReference type="PROSITE" id="PS51257">
    <property type="entry name" value="PROKAR_LIPOPROTEIN"/>
    <property type="match status" value="1"/>
</dbReference>
<organism evidence="2 3">
    <name type="scientific">Jannaschia donghaensis</name>
    <dbReference type="NCBI Taxonomy" id="420998"/>
    <lineage>
        <taxon>Bacteria</taxon>
        <taxon>Pseudomonadati</taxon>
        <taxon>Pseudomonadota</taxon>
        <taxon>Alphaproteobacteria</taxon>
        <taxon>Rhodobacterales</taxon>
        <taxon>Roseobacteraceae</taxon>
        <taxon>Jannaschia</taxon>
    </lineage>
</organism>
<protein>
    <submittedName>
        <fullName evidence="2">Uncharacterized protein</fullName>
    </submittedName>
</protein>
<feature type="chain" id="PRO_5005808023" evidence="1">
    <location>
        <begin position="19"/>
        <end position="75"/>
    </location>
</feature>
<accession>A0A0M6YH28</accession>
<proteinExistence type="predicted"/>
<keyword evidence="3" id="KW-1185">Reference proteome</keyword>